<dbReference type="PANTHER" id="PTHR48079:SF6">
    <property type="entry name" value="NAD(P)-BINDING DOMAIN-CONTAINING PROTEIN-RELATED"/>
    <property type="match status" value="1"/>
</dbReference>
<dbReference type="InterPro" id="IPR016040">
    <property type="entry name" value="NAD(P)-bd_dom"/>
</dbReference>
<dbReference type="OrthoDB" id="2130169at2759"/>
<reference evidence="2 3" key="1">
    <citation type="submission" date="2018-11" db="EMBL/GenBank/DDBJ databases">
        <title>Genome assembly of Steccherinum ochraceum LE-BIN_3174, the white-rot fungus of the Steccherinaceae family (The Residual Polyporoid clade, Polyporales, Basidiomycota).</title>
        <authorList>
            <person name="Fedorova T.V."/>
            <person name="Glazunova O.A."/>
            <person name="Landesman E.O."/>
            <person name="Moiseenko K.V."/>
            <person name="Psurtseva N.V."/>
            <person name="Savinova O.S."/>
            <person name="Shakhova N.V."/>
            <person name="Tyazhelova T.V."/>
            <person name="Vasina D.V."/>
        </authorList>
    </citation>
    <scope>NUCLEOTIDE SEQUENCE [LARGE SCALE GENOMIC DNA]</scope>
    <source>
        <strain evidence="2 3">LE-BIN_3174</strain>
    </source>
</reference>
<dbReference type="SUPFAM" id="SSF51735">
    <property type="entry name" value="NAD(P)-binding Rossmann-fold domains"/>
    <property type="match status" value="1"/>
</dbReference>
<dbReference type="GO" id="GO:0004029">
    <property type="term" value="F:aldehyde dehydrogenase (NAD+) activity"/>
    <property type="evidence" value="ECO:0007669"/>
    <property type="project" value="TreeGrafter"/>
</dbReference>
<protein>
    <recommendedName>
        <fullName evidence="1">NAD(P)-binding domain-containing protein</fullName>
    </recommendedName>
</protein>
<dbReference type="Proteomes" id="UP000292702">
    <property type="component" value="Unassembled WGS sequence"/>
</dbReference>
<dbReference type="PANTHER" id="PTHR48079">
    <property type="entry name" value="PROTEIN YEEZ"/>
    <property type="match status" value="1"/>
</dbReference>
<evidence type="ECO:0000313" key="3">
    <source>
        <dbReference type="Proteomes" id="UP000292702"/>
    </source>
</evidence>
<evidence type="ECO:0000259" key="1">
    <source>
        <dbReference type="Pfam" id="PF13460"/>
    </source>
</evidence>
<dbReference type="Pfam" id="PF13460">
    <property type="entry name" value="NAD_binding_10"/>
    <property type="match status" value="1"/>
</dbReference>
<dbReference type="InterPro" id="IPR036291">
    <property type="entry name" value="NAD(P)-bd_dom_sf"/>
</dbReference>
<name>A0A4R0R1Q3_9APHY</name>
<sequence length="375" mass="40169">MSNPVKILVIGATGYLGGIIVDRLLTHPQASRFAITAFARSDEKAKKIEAAGLGLKATSGDLSALTEATAKSDVVFNVASSDNLPLVQAILDGAKKHFAATKVPVVLIHTSGSAIVADQAMGEYASDKVYDDSDSAYLDAIPVQQWHRNVDIPIAAAHNEGEFVASDVSLPKVLIDFGMLQGYIKAYVTAPPMIWGLATGKLVDAGLQNPVQTGLLVIGRFSVLRGQYGRFGPQKNLWSTIEVHDLADLHVALFNQAVLEGKKIAGGSAYYFSANGDVATADWAPLVAKALHKYGALKSAEITPFSAEELKKWPVLGAFSVNSRCSDSRSRSLGWKPRPDKTGKEYLQSIDENIKLMVQQPNDFGASWGSFQLPA</sequence>
<keyword evidence="3" id="KW-1185">Reference proteome</keyword>
<accession>A0A4R0R1Q3</accession>
<evidence type="ECO:0000313" key="2">
    <source>
        <dbReference type="EMBL" id="TCD60872.1"/>
    </source>
</evidence>
<organism evidence="2 3">
    <name type="scientific">Steccherinum ochraceum</name>
    <dbReference type="NCBI Taxonomy" id="92696"/>
    <lineage>
        <taxon>Eukaryota</taxon>
        <taxon>Fungi</taxon>
        <taxon>Dikarya</taxon>
        <taxon>Basidiomycota</taxon>
        <taxon>Agaricomycotina</taxon>
        <taxon>Agaricomycetes</taxon>
        <taxon>Polyporales</taxon>
        <taxon>Steccherinaceae</taxon>
        <taxon>Steccherinum</taxon>
    </lineage>
</organism>
<gene>
    <name evidence="2" type="ORF">EIP91_009378</name>
</gene>
<comment type="caution">
    <text evidence="2">The sequence shown here is derived from an EMBL/GenBank/DDBJ whole genome shotgun (WGS) entry which is preliminary data.</text>
</comment>
<dbReference type="InterPro" id="IPR051783">
    <property type="entry name" value="NAD(P)-dependent_oxidoreduct"/>
</dbReference>
<dbReference type="AlphaFoldDB" id="A0A4R0R1Q3"/>
<feature type="domain" description="NAD(P)-binding" evidence="1">
    <location>
        <begin position="11"/>
        <end position="128"/>
    </location>
</feature>
<dbReference type="GO" id="GO:0005737">
    <property type="term" value="C:cytoplasm"/>
    <property type="evidence" value="ECO:0007669"/>
    <property type="project" value="TreeGrafter"/>
</dbReference>
<dbReference type="Gene3D" id="3.40.50.720">
    <property type="entry name" value="NAD(P)-binding Rossmann-like Domain"/>
    <property type="match status" value="1"/>
</dbReference>
<dbReference type="STRING" id="92696.A0A4R0R1Q3"/>
<proteinExistence type="predicted"/>
<dbReference type="EMBL" id="RWJN01000532">
    <property type="protein sequence ID" value="TCD60872.1"/>
    <property type="molecule type" value="Genomic_DNA"/>
</dbReference>